<comment type="caution">
    <text evidence="1">The sequence shown here is derived from an EMBL/GenBank/DDBJ whole genome shotgun (WGS) entry which is preliminary data.</text>
</comment>
<keyword evidence="2" id="KW-1185">Reference proteome</keyword>
<reference evidence="1 2" key="1">
    <citation type="submission" date="2017-11" db="EMBL/GenBank/DDBJ databases">
        <title>Draft genome sequence of Rhizobiales bacterium SY3-13.</title>
        <authorList>
            <person name="Sun C."/>
        </authorList>
    </citation>
    <scope>NUCLEOTIDE SEQUENCE [LARGE SCALE GENOMIC DNA]</scope>
    <source>
        <strain evidence="1 2">SY3-13</strain>
    </source>
</reference>
<gene>
    <name evidence="1" type="ORF">CVT23_17885</name>
</gene>
<dbReference type="AlphaFoldDB" id="A0A2M9FXQ8"/>
<protein>
    <submittedName>
        <fullName evidence="1">Uncharacterized protein</fullName>
    </submittedName>
</protein>
<dbReference type="EMBL" id="PHIG01000047">
    <property type="protein sequence ID" value="PJK28243.1"/>
    <property type="molecule type" value="Genomic_DNA"/>
</dbReference>
<name>A0A2M9FXQ8_9PROT</name>
<dbReference type="RefSeq" id="WP_109794691.1">
    <property type="nucleotide sequence ID" value="NZ_PHIG01000047.1"/>
</dbReference>
<accession>A0A2M9FXQ8</accession>
<sequence length="104" mass="11478">MYYLLIAAAMGVGVPAEESALIQVTEIVVPNEALTAYDQQRINYNVRNWEAELGGQAIVHFGTYDDLEACKAARAEIRLALRDADKADAIRSNCFESREQVASN</sequence>
<dbReference type="Proteomes" id="UP000229498">
    <property type="component" value="Unassembled WGS sequence"/>
</dbReference>
<evidence type="ECO:0000313" key="2">
    <source>
        <dbReference type="Proteomes" id="UP000229498"/>
    </source>
</evidence>
<evidence type="ECO:0000313" key="1">
    <source>
        <dbReference type="EMBL" id="PJK28243.1"/>
    </source>
</evidence>
<proteinExistence type="predicted"/>
<organism evidence="1 2">
    <name type="scientific">Minwuia thermotolerans</name>
    <dbReference type="NCBI Taxonomy" id="2056226"/>
    <lineage>
        <taxon>Bacteria</taxon>
        <taxon>Pseudomonadati</taxon>
        <taxon>Pseudomonadota</taxon>
        <taxon>Alphaproteobacteria</taxon>
        <taxon>Minwuiales</taxon>
        <taxon>Minwuiaceae</taxon>
        <taxon>Minwuia</taxon>
    </lineage>
</organism>